<organism evidence="1 2">
    <name type="scientific">Arctium lappa</name>
    <name type="common">Greater burdock</name>
    <name type="synonym">Lappa major</name>
    <dbReference type="NCBI Taxonomy" id="4217"/>
    <lineage>
        <taxon>Eukaryota</taxon>
        <taxon>Viridiplantae</taxon>
        <taxon>Streptophyta</taxon>
        <taxon>Embryophyta</taxon>
        <taxon>Tracheophyta</taxon>
        <taxon>Spermatophyta</taxon>
        <taxon>Magnoliopsida</taxon>
        <taxon>eudicotyledons</taxon>
        <taxon>Gunneridae</taxon>
        <taxon>Pentapetalae</taxon>
        <taxon>asterids</taxon>
        <taxon>campanulids</taxon>
        <taxon>Asterales</taxon>
        <taxon>Asteraceae</taxon>
        <taxon>Carduoideae</taxon>
        <taxon>Cardueae</taxon>
        <taxon>Arctiinae</taxon>
        <taxon>Arctium</taxon>
    </lineage>
</organism>
<accession>A0ACB8ZKE3</accession>
<protein>
    <submittedName>
        <fullName evidence="1">Uncharacterized protein</fullName>
    </submittedName>
</protein>
<proteinExistence type="predicted"/>
<dbReference type="Proteomes" id="UP001055879">
    <property type="component" value="Linkage Group LG10"/>
</dbReference>
<gene>
    <name evidence="1" type="ORF">L6452_31210</name>
</gene>
<sequence>MNSSLEDRLHQNPVVGLSFLQRLNIVKDLDAHFVVILVISGWQNFLMILLQATPVQFSGSKRNNRICGSWFKLVSVFGQELFLVAKASSLPSSNVAAKFRKMKIPNHVTFLLCSYQTIFTSKECGRNHHKSCSYKVLEEEQNHKSSFTEESRGANNDDQLVENNSPDPNGQEAANKETYASIVSLNSIRLKHIFTVVCLWLSIVAVKTVLIKDIPPHLQRSLLSKAIKEQFGSLKYKHIKIRGYEDGYRYAFVEFIQPKSAHQAVQLWNHIVFFVATVVTMAVLALVVHP</sequence>
<reference evidence="1 2" key="2">
    <citation type="journal article" date="2022" name="Mol. Ecol. Resour.">
        <title>The genomes of chicory, endive, great burdock and yacon provide insights into Asteraceae paleo-polyploidization history and plant inulin production.</title>
        <authorList>
            <person name="Fan W."/>
            <person name="Wang S."/>
            <person name="Wang H."/>
            <person name="Wang A."/>
            <person name="Jiang F."/>
            <person name="Liu H."/>
            <person name="Zhao H."/>
            <person name="Xu D."/>
            <person name="Zhang Y."/>
        </authorList>
    </citation>
    <scope>NUCLEOTIDE SEQUENCE [LARGE SCALE GENOMIC DNA]</scope>
    <source>
        <strain evidence="2">cv. Niubang</strain>
    </source>
</reference>
<evidence type="ECO:0000313" key="1">
    <source>
        <dbReference type="EMBL" id="KAI3698098.1"/>
    </source>
</evidence>
<keyword evidence="2" id="KW-1185">Reference proteome</keyword>
<evidence type="ECO:0000313" key="2">
    <source>
        <dbReference type="Proteomes" id="UP001055879"/>
    </source>
</evidence>
<dbReference type="EMBL" id="CM042056">
    <property type="protein sequence ID" value="KAI3698098.1"/>
    <property type="molecule type" value="Genomic_DNA"/>
</dbReference>
<reference evidence="2" key="1">
    <citation type="journal article" date="2022" name="Mol. Ecol. Resour.">
        <title>The genomes of chicory, endive, great burdock and yacon provide insights into Asteraceae palaeo-polyploidization history and plant inulin production.</title>
        <authorList>
            <person name="Fan W."/>
            <person name="Wang S."/>
            <person name="Wang H."/>
            <person name="Wang A."/>
            <person name="Jiang F."/>
            <person name="Liu H."/>
            <person name="Zhao H."/>
            <person name="Xu D."/>
            <person name="Zhang Y."/>
        </authorList>
    </citation>
    <scope>NUCLEOTIDE SEQUENCE [LARGE SCALE GENOMIC DNA]</scope>
    <source>
        <strain evidence="2">cv. Niubang</strain>
    </source>
</reference>
<name>A0ACB8ZKE3_ARCLA</name>
<comment type="caution">
    <text evidence="1">The sequence shown here is derived from an EMBL/GenBank/DDBJ whole genome shotgun (WGS) entry which is preliminary data.</text>
</comment>